<dbReference type="InterPro" id="IPR049914">
    <property type="entry name" value="PHD1-3/5-6"/>
</dbReference>
<dbReference type="GO" id="GO:0034244">
    <property type="term" value="P:negative regulation of transcription elongation by RNA polymerase II"/>
    <property type="evidence" value="ECO:0007669"/>
    <property type="project" value="InterPro"/>
</dbReference>
<evidence type="ECO:0000256" key="5">
    <source>
        <dbReference type="ARBA" id="ARBA00023163"/>
    </source>
</evidence>
<name>A0A804JKX3_MUSAM</name>
<feature type="transmembrane region" description="Helical" evidence="7">
    <location>
        <begin position="34"/>
        <end position="51"/>
    </location>
</feature>
<dbReference type="Gramene" id="Ma06_t27040.1">
    <property type="protein sequence ID" value="Ma06_p27040.1"/>
    <property type="gene ID" value="Ma06_g27040"/>
</dbReference>
<protein>
    <recommendedName>
        <fullName evidence="10">Zinc finger PHD-type domain-containing protein</fullName>
    </recommendedName>
</protein>
<dbReference type="InterPro" id="IPR011011">
    <property type="entry name" value="Znf_FYVE_PHD"/>
</dbReference>
<feature type="region of interest" description="Disordered" evidence="6">
    <location>
        <begin position="440"/>
        <end position="462"/>
    </location>
</feature>
<keyword evidence="5" id="KW-0804">Transcription</keyword>
<organism evidence="8 9">
    <name type="scientific">Musa acuminata subsp. malaccensis</name>
    <name type="common">Wild banana</name>
    <name type="synonym">Musa malaccensis</name>
    <dbReference type="NCBI Taxonomy" id="214687"/>
    <lineage>
        <taxon>Eukaryota</taxon>
        <taxon>Viridiplantae</taxon>
        <taxon>Streptophyta</taxon>
        <taxon>Embryophyta</taxon>
        <taxon>Tracheophyta</taxon>
        <taxon>Spermatophyta</taxon>
        <taxon>Magnoliopsida</taxon>
        <taxon>Liliopsida</taxon>
        <taxon>Zingiberales</taxon>
        <taxon>Musaceae</taxon>
        <taxon>Musa</taxon>
    </lineage>
</organism>
<dbReference type="SUPFAM" id="SSF57903">
    <property type="entry name" value="FYVE/PHD zinc finger"/>
    <property type="match status" value="1"/>
</dbReference>
<dbReference type="PANTHER" id="PTHR33304:SF49">
    <property type="entry name" value="OS12G0161500 PROTEIN"/>
    <property type="match status" value="1"/>
</dbReference>
<keyword evidence="9" id="KW-1185">Reference proteome</keyword>
<dbReference type="InterPro" id="IPR013083">
    <property type="entry name" value="Znf_RING/FYVE/PHD"/>
</dbReference>
<evidence type="ECO:0000256" key="2">
    <source>
        <dbReference type="ARBA" id="ARBA00022771"/>
    </source>
</evidence>
<keyword evidence="7" id="KW-0472">Membrane</keyword>
<evidence type="ECO:0000313" key="8">
    <source>
        <dbReference type="EnsemblPlants" id="Ma06_p27040.1"/>
    </source>
</evidence>
<reference evidence="8" key="1">
    <citation type="submission" date="2021-05" db="UniProtKB">
        <authorList>
            <consortium name="EnsemblPlants"/>
        </authorList>
    </citation>
    <scope>IDENTIFICATION</scope>
    <source>
        <strain evidence="8">subsp. malaccensis</strain>
    </source>
</reference>
<dbReference type="EnsemblPlants" id="Ma06_t27040.1">
    <property type="protein sequence ID" value="Ma06_p27040.1"/>
    <property type="gene ID" value="Ma06_g27040"/>
</dbReference>
<dbReference type="PANTHER" id="PTHR33304">
    <property type="match status" value="1"/>
</dbReference>
<accession>A0A804JKX3</accession>
<dbReference type="InParanoid" id="A0A804JKX3"/>
<evidence type="ECO:0000313" key="9">
    <source>
        <dbReference type="Proteomes" id="UP000012960"/>
    </source>
</evidence>
<evidence type="ECO:0000256" key="6">
    <source>
        <dbReference type="SAM" id="MobiDB-lite"/>
    </source>
</evidence>
<dbReference type="AlphaFoldDB" id="A0A804JKX3"/>
<dbReference type="Gene3D" id="3.30.40.10">
    <property type="entry name" value="Zinc/RING finger domain, C3HC4 (zinc finger)"/>
    <property type="match status" value="1"/>
</dbReference>
<keyword evidence="2" id="KW-0863">Zinc-finger</keyword>
<dbReference type="GO" id="GO:0140566">
    <property type="term" value="F:histone reader activity"/>
    <property type="evidence" value="ECO:0007669"/>
    <property type="project" value="InterPro"/>
</dbReference>
<dbReference type="Proteomes" id="UP000012960">
    <property type="component" value="Unplaced"/>
</dbReference>
<evidence type="ECO:0008006" key="10">
    <source>
        <dbReference type="Google" id="ProtNLM"/>
    </source>
</evidence>
<dbReference type="GO" id="GO:0008270">
    <property type="term" value="F:zinc ion binding"/>
    <property type="evidence" value="ECO:0007669"/>
    <property type="project" value="UniProtKB-KW"/>
</dbReference>
<evidence type="ECO:0000256" key="4">
    <source>
        <dbReference type="ARBA" id="ARBA00023015"/>
    </source>
</evidence>
<keyword evidence="4" id="KW-0805">Transcription regulation</keyword>
<proteinExistence type="predicted"/>
<evidence type="ECO:0000256" key="7">
    <source>
        <dbReference type="SAM" id="Phobius"/>
    </source>
</evidence>
<evidence type="ECO:0000256" key="3">
    <source>
        <dbReference type="ARBA" id="ARBA00022833"/>
    </source>
</evidence>
<sequence length="505" mass="57515">MGPTVTVTSALLESVSDTASLPHRLSQGQFKPTLPLFSVLFVLLPLVSWVSPRLSILLGGRAMVLVCQTCGVPGYTELLIYCNMCKSSAEHRYCLDILPSYHEEVSWSCDLCKPRPSKVELEILHRSTRKLKCKKIRKRCQITIAAPQFAPPQKQPHYKKSPATVHGQASIWKSPASLLQKEVDDLSQSFRVQLKDKKLKKRRRLVIPVDDQLVEDIQTNNVEAKYENTLTAPKHDSPQKRQEYVPHSHVHMENNGDSTVNGKWNRPSDSLLQKKVVDLSQSFGIQFERKNLKRRRMILPEDDQLDGDVLNNSAVNERLLEARYENTVIASKVASPENPHQYITCTHSVQNGTCAGATVKSNRSTNSLSQKEVDDLFQSIRMQSEEKNLRMRRTRLILLEGEQLGQEAQTNNAVNKRLTEVRYDKTVTAIKAASPGKPHQYVYKENHAGPSEDGISNRSTDNLLQKKVVDPFKSFRMQLERKNLRMQSRRLMLLEDDQLDEDRSQ</sequence>
<keyword evidence="3" id="KW-0862">Zinc</keyword>
<keyword evidence="1" id="KW-0479">Metal-binding</keyword>
<keyword evidence="7" id="KW-0812">Transmembrane</keyword>
<evidence type="ECO:0000256" key="1">
    <source>
        <dbReference type="ARBA" id="ARBA00022723"/>
    </source>
</evidence>
<keyword evidence="7" id="KW-1133">Transmembrane helix</keyword>